<protein>
    <submittedName>
        <fullName evidence="2">Uncharacterized protein</fullName>
    </submittedName>
</protein>
<keyword evidence="1" id="KW-0472">Membrane</keyword>
<proteinExistence type="predicted"/>
<dbReference type="EMBL" id="JAAGAX010000013">
    <property type="protein sequence ID" value="KAF2294400.1"/>
    <property type="molecule type" value="Genomic_DNA"/>
</dbReference>
<evidence type="ECO:0000313" key="3">
    <source>
        <dbReference type="Proteomes" id="UP000467840"/>
    </source>
</evidence>
<keyword evidence="1" id="KW-1133">Transmembrane helix</keyword>
<dbReference type="PANTHER" id="PTHR31595">
    <property type="entry name" value="LONG-CHAIN-ALCOHOL O-FATTY-ACYLTRANSFERASE 3-RELATED"/>
    <property type="match status" value="1"/>
</dbReference>
<evidence type="ECO:0000256" key="1">
    <source>
        <dbReference type="SAM" id="Phobius"/>
    </source>
</evidence>
<dbReference type="PANTHER" id="PTHR31595:SF46">
    <property type="entry name" value="ACYL-COA--STEROL O-ACYLTRANSFERASE 1"/>
    <property type="match status" value="1"/>
</dbReference>
<accession>A0A6A6KZB2</accession>
<feature type="transmembrane region" description="Helical" evidence="1">
    <location>
        <begin position="33"/>
        <end position="50"/>
    </location>
</feature>
<dbReference type="GO" id="GO:0008374">
    <property type="term" value="F:O-acyltransferase activity"/>
    <property type="evidence" value="ECO:0007669"/>
    <property type="project" value="InterPro"/>
</dbReference>
<gene>
    <name evidence="2" type="ORF">GH714_010318</name>
</gene>
<organism evidence="2 3">
    <name type="scientific">Hevea brasiliensis</name>
    <name type="common">Para rubber tree</name>
    <name type="synonym">Siphonia brasiliensis</name>
    <dbReference type="NCBI Taxonomy" id="3981"/>
    <lineage>
        <taxon>Eukaryota</taxon>
        <taxon>Viridiplantae</taxon>
        <taxon>Streptophyta</taxon>
        <taxon>Embryophyta</taxon>
        <taxon>Tracheophyta</taxon>
        <taxon>Spermatophyta</taxon>
        <taxon>Magnoliopsida</taxon>
        <taxon>eudicotyledons</taxon>
        <taxon>Gunneridae</taxon>
        <taxon>Pentapetalae</taxon>
        <taxon>rosids</taxon>
        <taxon>fabids</taxon>
        <taxon>Malpighiales</taxon>
        <taxon>Euphorbiaceae</taxon>
        <taxon>Crotonoideae</taxon>
        <taxon>Micrandreae</taxon>
        <taxon>Hevea</taxon>
    </lineage>
</organism>
<reference evidence="2 3" key="1">
    <citation type="journal article" date="2020" name="Mol. Plant">
        <title>The Chromosome-Based Rubber Tree Genome Provides New Insights into Spurge Genome Evolution and Rubber Biosynthesis.</title>
        <authorList>
            <person name="Liu J."/>
            <person name="Shi C."/>
            <person name="Shi C.C."/>
            <person name="Li W."/>
            <person name="Zhang Q.J."/>
            <person name="Zhang Y."/>
            <person name="Li K."/>
            <person name="Lu H.F."/>
            <person name="Shi C."/>
            <person name="Zhu S.T."/>
            <person name="Xiao Z.Y."/>
            <person name="Nan H."/>
            <person name="Yue Y."/>
            <person name="Zhu X.G."/>
            <person name="Wu Y."/>
            <person name="Hong X.N."/>
            <person name="Fan G.Y."/>
            <person name="Tong Y."/>
            <person name="Zhang D."/>
            <person name="Mao C.L."/>
            <person name="Liu Y.L."/>
            <person name="Hao S.J."/>
            <person name="Liu W.Q."/>
            <person name="Lv M.Q."/>
            <person name="Zhang H.B."/>
            <person name="Liu Y."/>
            <person name="Hu-Tang G.R."/>
            <person name="Wang J.P."/>
            <person name="Wang J.H."/>
            <person name="Sun Y.H."/>
            <person name="Ni S.B."/>
            <person name="Chen W.B."/>
            <person name="Zhang X.C."/>
            <person name="Jiao Y.N."/>
            <person name="Eichler E.E."/>
            <person name="Li G.H."/>
            <person name="Liu X."/>
            <person name="Gao L.Z."/>
        </authorList>
    </citation>
    <scope>NUCLEOTIDE SEQUENCE [LARGE SCALE GENOMIC DNA]</scope>
    <source>
        <strain evidence="3">cv. GT1</strain>
        <tissue evidence="2">Leaf</tissue>
    </source>
</reference>
<dbReference type="Proteomes" id="UP000467840">
    <property type="component" value="Chromosome 7"/>
</dbReference>
<feature type="transmembrane region" description="Helical" evidence="1">
    <location>
        <begin position="6"/>
        <end position="26"/>
    </location>
</feature>
<dbReference type="GO" id="GO:0006629">
    <property type="term" value="P:lipid metabolic process"/>
    <property type="evidence" value="ECO:0007669"/>
    <property type="project" value="InterPro"/>
</dbReference>
<dbReference type="InterPro" id="IPR044851">
    <property type="entry name" value="Wax_synthase"/>
</dbReference>
<keyword evidence="1" id="KW-0812">Transmembrane</keyword>
<keyword evidence="3" id="KW-1185">Reference proteome</keyword>
<dbReference type="AlphaFoldDB" id="A0A6A6KZB2"/>
<evidence type="ECO:0000313" key="2">
    <source>
        <dbReference type="EMBL" id="KAF2294400.1"/>
    </source>
</evidence>
<comment type="caution">
    <text evidence="2">The sequence shown here is derived from an EMBL/GenBank/DDBJ whole genome shotgun (WGS) entry which is preliminary data.</text>
</comment>
<name>A0A6A6KZB2_HEVBR</name>
<sequence length="298" mass="32663">MEGELYNLFKVWFSVFASLFYCFAIGRTVPKGTARFFCFLPILCLFLLLPLNLSSIHFGGITAFFIAWLANFKLALHAFGKGPLSSSDDDSPSISFSSFLPVACFPIKIQQKFHPNGQDKQNPVPKKGHKSIPNYAVKGLLLAMLVRVYDYREFIHPKESSLNHSSMSHTSQLRFKTSGVEDGISWSAVSCGPPYMNPSSKHLLQSLAAGGSTSCNLGHLCRVGCNARAHALLLGPRETHVGNHLVLSATWSVFGGRGCLEEGGCQKMVLSEVHINSFDRWVCAGDRFLAVLSTASQV</sequence>